<name>M4V9T7_9BACT</name>
<dbReference type="RefSeq" id="WP_015470453.1">
    <property type="nucleotide sequence ID" value="NC_020813.1"/>
</dbReference>
<dbReference type="EMBL" id="CP003537">
    <property type="protein sequence ID" value="AGH95963.1"/>
    <property type="molecule type" value="Genomic_DNA"/>
</dbReference>
<keyword evidence="4" id="KW-1185">Reference proteome</keyword>
<accession>M4V9T7</accession>
<dbReference type="CDD" id="cd03036">
    <property type="entry name" value="ArsC_like"/>
    <property type="match status" value="1"/>
</dbReference>
<evidence type="ECO:0000256" key="1">
    <source>
        <dbReference type="ARBA" id="ARBA00007198"/>
    </source>
</evidence>
<dbReference type="SUPFAM" id="SSF52833">
    <property type="entry name" value="Thioredoxin-like"/>
    <property type="match status" value="1"/>
</dbReference>
<dbReference type="PANTHER" id="PTHR30041:SF8">
    <property type="entry name" value="PROTEIN YFFB"/>
    <property type="match status" value="1"/>
</dbReference>
<dbReference type="KEGG" id="bex:A11Q_1747"/>
<evidence type="ECO:0008006" key="5">
    <source>
        <dbReference type="Google" id="ProtNLM"/>
    </source>
</evidence>
<dbReference type="NCBIfam" id="TIGR01617">
    <property type="entry name" value="arsC_related"/>
    <property type="match status" value="1"/>
</dbReference>
<sequence>MGLKVYEYSKCSTCVKALKFLDTKKVKYEKLPIVEQPPTLKELKTMLSYLEEQGGSFKNLFNTSGQLYREFGISDKLKAGMTETEALKLLAANGKLIKRPFILSDKTGTVGFKEDVWKKLFTK</sequence>
<dbReference type="eggNOG" id="COG1393">
    <property type="taxonomic scope" value="Bacteria"/>
</dbReference>
<dbReference type="AlphaFoldDB" id="M4V9T7"/>
<evidence type="ECO:0000313" key="4">
    <source>
        <dbReference type="Proteomes" id="UP000012040"/>
    </source>
</evidence>
<comment type="similarity">
    <text evidence="1 2">Belongs to the ArsC family.</text>
</comment>
<dbReference type="Pfam" id="PF03960">
    <property type="entry name" value="ArsC"/>
    <property type="match status" value="1"/>
</dbReference>
<reference evidence="3 4" key="1">
    <citation type="journal article" date="2013" name="ISME J.">
        <title>By their genes ye shall know them: genomic signatures of predatory bacteria.</title>
        <authorList>
            <person name="Pasternak Z."/>
            <person name="Pietrokovski S."/>
            <person name="Rotem O."/>
            <person name="Gophna U."/>
            <person name="Lurie-Weinberger M.N."/>
            <person name="Jurkevitch E."/>
        </authorList>
    </citation>
    <scope>NUCLEOTIDE SEQUENCE [LARGE SCALE GENOMIC DNA]</scope>
    <source>
        <strain evidence="3 4">JSS</strain>
    </source>
</reference>
<dbReference type="HOGENOM" id="CLU_116644_2_0_7"/>
<dbReference type="Proteomes" id="UP000012040">
    <property type="component" value="Chromosome"/>
</dbReference>
<organism evidence="3 4">
    <name type="scientific">Pseudobdellovibrio exovorus JSS</name>
    <dbReference type="NCBI Taxonomy" id="1184267"/>
    <lineage>
        <taxon>Bacteria</taxon>
        <taxon>Pseudomonadati</taxon>
        <taxon>Bdellovibrionota</taxon>
        <taxon>Bdellovibrionia</taxon>
        <taxon>Bdellovibrionales</taxon>
        <taxon>Pseudobdellovibrionaceae</taxon>
        <taxon>Pseudobdellovibrio</taxon>
    </lineage>
</organism>
<dbReference type="InterPro" id="IPR036249">
    <property type="entry name" value="Thioredoxin-like_sf"/>
</dbReference>
<dbReference type="InterPro" id="IPR006504">
    <property type="entry name" value="Tscrpt_reg_Spx/MgsR"/>
</dbReference>
<dbReference type="PATRIC" id="fig|1184267.3.peg.1768"/>
<dbReference type="OrthoDB" id="5294659at2"/>
<dbReference type="STRING" id="1184267.A11Q_1747"/>
<protein>
    <recommendedName>
        <fullName evidence="5">Arsenate reductase</fullName>
    </recommendedName>
</protein>
<gene>
    <name evidence="3" type="ORF">A11Q_1747</name>
</gene>
<dbReference type="Gene3D" id="3.40.30.10">
    <property type="entry name" value="Glutaredoxin"/>
    <property type="match status" value="1"/>
</dbReference>
<proteinExistence type="inferred from homology"/>
<dbReference type="InterPro" id="IPR006660">
    <property type="entry name" value="Arsenate_reductase-like"/>
</dbReference>
<evidence type="ECO:0000313" key="3">
    <source>
        <dbReference type="EMBL" id="AGH95963.1"/>
    </source>
</evidence>
<evidence type="ECO:0000256" key="2">
    <source>
        <dbReference type="PROSITE-ProRule" id="PRU01282"/>
    </source>
</evidence>
<dbReference type="PROSITE" id="PS51353">
    <property type="entry name" value="ARSC"/>
    <property type="match status" value="1"/>
</dbReference>
<dbReference type="PANTHER" id="PTHR30041">
    <property type="entry name" value="ARSENATE REDUCTASE"/>
    <property type="match status" value="1"/>
</dbReference>